<keyword evidence="4" id="KW-1185">Reference proteome</keyword>
<dbReference type="SMART" id="SM00997">
    <property type="entry name" value="AdoHcyase_NAD"/>
    <property type="match status" value="1"/>
</dbReference>
<evidence type="ECO:0000313" key="3">
    <source>
        <dbReference type="EMBL" id="AGS73477.1"/>
    </source>
</evidence>
<reference evidence="4" key="1">
    <citation type="submission" date="2012-10" db="EMBL/GenBank/DDBJ databases">
        <title>The complete genome sequence of Streptomyces collinus Tu 365.</title>
        <authorList>
            <person name="Ruckert C."/>
            <person name="Szczepanowski R."/>
            <person name="Goesmann A."/>
            <person name="Pross E.K."/>
            <person name="Musiol E.M."/>
            <person name="Blin K."/>
            <person name="Wohlleben W."/>
            <person name="Puhler A."/>
            <person name="Weber T."/>
            <person name="Kalinowski J."/>
        </authorList>
    </citation>
    <scope>NUCLEOTIDE SEQUENCE [LARGE SCALE GENOMIC DNA]</scope>
    <source>
        <strain evidence="4">DSM 40733 / Tue 365</strain>
    </source>
</reference>
<evidence type="ECO:0000313" key="4">
    <source>
        <dbReference type="Proteomes" id="UP000015423"/>
    </source>
</evidence>
<feature type="domain" description="S-adenosyl-L-homocysteine hydrolase NAD binding" evidence="1">
    <location>
        <begin position="323"/>
        <end position="483"/>
    </location>
</feature>
<dbReference type="Gene3D" id="3.40.50.720">
    <property type="entry name" value="NAD(P)-binding Rossmann-like Domain"/>
    <property type="match status" value="1"/>
</dbReference>
<dbReference type="HOGENOM" id="CLU_533918_0_0_11"/>
<dbReference type="Gene3D" id="3.40.50.1480">
    <property type="entry name" value="Adenosylhomocysteinase-like"/>
    <property type="match status" value="1"/>
</dbReference>
<reference evidence="3" key="3">
    <citation type="submission" date="2015-08" db="EMBL/GenBank/DDBJ databases">
        <authorList>
            <person name="Weber T."/>
            <person name="Iftime D."/>
        </authorList>
    </citation>
    <scope>NUCLEOTIDE SEQUENCE</scope>
    <source>
        <strain evidence="3">Tu 365</strain>
    </source>
</reference>
<gene>
    <name evidence="2" type="ORF">B446_01925</name>
    <name evidence="3" type="ORF">B446_33365</name>
</gene>
<organism evidence="3 4">
    <name type="scientific">Streptomyces collinus (strain DSM 40733 / Tue 365)</name>
    <dbReference type="NCBI Taxonomy" id="1214242"/>
    <lineage>
        <taxon>Bacteria</taxon>
        <taxon>Bacillati</taxon>
        <taxon>Actinomycetota</taxon>
        <taxon>Actinomycetes</taxon>
        <taxon>Kitasatosporales</taxon>
        <taxon>Streptomycetaceae</taxon>
        <taxon>Streptomyces</taxon>
    </lineage>
</organism>
<dbReference type="eggNOG" id="COG0499">
    <property type="taxonomic scope" value="Bacteria"/>
</dbReference>
<name>S5VRU7_STRC3</name>
<evidence type="ECO:0000259" key="1">
    <source>
        <dbReference type="SMART" id="SM00997"/>
    </source>
</evidence>
<accession>S5VRU7</accession>
<dbReference type="PATRIC" id="fig|1214242.5.peg.396"/>
<protein>
    <recommendedName>
        <fullName evidence="1">S-adenosyl-L-homocysteine hydrolase NAD binding domain-containing protein</fullName>
    </recommendedName>
</protein>
<dbReference type="Proteomes" id="UP000015423">
    <property type="component" value="Chromosome"/>
</dbReference>
<dbReference type="EMBL" id="CP006259">
    <property type="protein sequence ID" value="AGS67217.1"/>
    <property type="molecule type" value="Genomic_DNA"/>
</dbReference>
<evidence type="ECO:0000313" key="2">
    <source>
        <dbReference type="EMBL" id="AGS67217.1"/>
    </source>
</evidence>
<dbReference type="Pfam" id="PF00670">
    <property type="entry name" value="AdoHcyase_NAD"/>
    <property type="match status" value="1"/>
</dbReference>
<dbReference type="InterPro" id="IPR015878">
    <property type="entry name" value="Ado_hCys_hydrolase_NAD-bd"/>
</dbReference>
<dbReference type="RefSeq" id="WP_020937702.1">
    <property type="nucleotide sequence ID" value="NC_021985.1"/>
</dbReference>
<dbReference type="STRING" id="1214242.B446_01925"/>
<dbReference type="KEGG" id="sci:B446_33365"/>
<dbReference type="AlphaFoldDB" id="S5VRU7"/>
<dbReference type="SUPFAM" id="SSF51735">
    <property type="entry name" value="NAD(P)-binding Rossmann-fold domains"/>
    <property type="match status" value="1"/>
</dbReference>
<sequence>MTFNALMGTSPNGDELPRAGATARLHTVISGHWSSDALLRLRLRRWPDPAEPHPAGHEVVALDDGGYAHTVDAGTGFVTVQFTPEPDSAPHALEHSDPPTPRWRAAVLTESVRPDDPGPAAVARALAEALRSEGAAFSETEVATLWEAMPLLRRYATEDSALADWALIFRDHYVENSVGFLLAAERAGFAPQWIYALDKGDKTLRRDRVHGWFLSRGYRSATLDNSVVNGTATDEEVRRAREVGSDVDAFIRAAHAEGRRVLMVDDGGIIALGSAHERLVTEQPDAALELTVSGLKRISAATDMRLPVLNMARSEVKTHLAYNEIADSCVRRLRAIVPGAKFVGRRVLSLGFGTLGARVARALRAIGCRVTVVDTDTLALVRAAEEGFDTSRSAHEALRHTRPFLIVGTTGEDALTEADLALLPDGVLLAGFATRDFSLLSERRVATAASDVPGVGVRYTLPGRRSAVLLGDGRSLNLYTYEGIPNRGYDAYRAATLVTAKHLCRSAADLAPGIHLGVVDEVVREAGLFDAYYDTYLADTVQPPEGVVEGGVEDGGGAHE</sequence>
<dbReference type="EMBL" id="CP006259">
    <property type="protein sequence ID" value="AGS73477.1"/>
    <property type="molecule type" value="Genomic_DNA"/>
</dbReference>
<proteinExistence type="predicted"/>
<reference evidence="3 4" key="2">
    <citation type="journal article" date="2013" name="J. Biotechnol.">
        <title>Complete genome sequence of the kirromycin producer Streptomyces collinus Tu 365 consisting of a linear chromosome and two linear plasmids.</title>
        <authorList>
            <person name="Ruckert C."/>
            <person name="Szczepanowski R."/>
            <person name="Albersmeier A."/>
            <person name="Goesmann A."/>
            <person name="Iftime D."/>
            <person name="Musiol E.M."/>
            <person name="Blin K."/>
            <person name="Wohlleben W."/>
            <person name="Puhler A."/>
            <person name="Kalinowski J."/>
            <person name="Weber T."/>
        </authorList>
    </citation>
    <scope>NUCLEOTIDE SEQUENCE [LARGE SCALE GENOMIC DNA]</scope>
    <source>
        <strain evidence="4">DSM 40733 / Tue 365</strain>
        <strain evidence="3">Tu 365</strain>
    </source>
</reference>
<dbReference type="InterPro" id="IPR036291">
    <property type="entry name" value="NAD(P)-bd_dom_sf"/>
</dbReference>
<dbReference type="InterPro" id="IPR042172">
    <property type="entry name" value="Adenosylhomocyst_ase-like_sf"/>
</dbReference>
<dbReference type="KEGG" id="sci:B446_01925"/>